<dbReference type="InterPro" id="IPR029058">
    <property type="entry name" value="AB_hydrolase_fold"/>
</dbReference>
<dbReference type="CDD" id="cd00519">
    <property type="entry name" value="Lipase_3"/>
    <property type="match status" value="1"/>
</dbReference>
<accession>A0A8H7RLZ4</accession>
<dbReference type="EMBL" id="JAEPRD010000005">
    <property type="protein sequence ID" value="KAG2212637.1"/>
    <property type="molecule type" value="Genomic_DNA"/>
</dbReference>
<dbReference type="PANTHER" id="PTHR45908">
    <property type="entry name" value="PROTEIN CBG11750-RELATED"/>
    <property type="match status" value="1"/>
</dbReference>
<gene>
    <name evidence="3" type="ORF">INT47_000613</name>
</gene>
<proteinExistence type="predicted"/>
<dbReference type="Proteomes" id="UP000603453">
    <property type="component" value="Unassembled WGS sequence"/>
</dbReference>
<keyword evidence="4" id="KW-1185">Reference proteome</keyword>
<dbReference type="InterPro" id="IPR002921">
    <property type="entry name" value="Fungal_lipase-type"/>
</dbReference>
<sequence>MVSFVSISTGVFFVSIMLIGTSHAAPPLSEAPSHLSQDSAGNPGNITLPSFIASRTRAVPLHLENTDLDSETENMLENIEWFQQSGIDYTGMVQRGDVKTLNRMILDLPENIRAASEKNLQSRLDANLGNSMILASPSQLTDHIYYAGVAATAYCRAVTGLGLWTCKNCQTFVPDGQMVYRFNTPVHDTTGFILKSDSQKTINLVFRGTNSLRQTILDLVMIKKDYTPVIGTQVHAGFYNSFLEVKDEYFPYLQREIILHPDYKVVVSGHSLGGVQALLAALDLYQRDSRFNPKNLSVYTVGSPRVGDANFANYVKSTGIPYYRSVHDRDVAPHVPAQELGYLHAGIEIWDLPGYGAHICTSELESPYCSNSIAPATHIIDHLTYYGINEGLCL</sequence>
<evidence type="ECO:0000259" key="2">
    <source>
        <dbReference type="Pfam" id="PF01764"/>
    </source>
</evidence>
<dbReference type="GO" id="GO:0006629">
    <property type="term" value="P:lipid metabolic process"/>
    <property type="evidence" value="ECO:0007669"/>
    <property type="project" value="InterPro"/>
</dbReference>
<evidence type="ECO:0000313" key="3">
    <source>
        <dbReference type="EMBL" id="KAG2212637.1"/>
    </source>
</evidence>
<name>A0A8H7RLZ4_9FUNG</name>
<dbReference type="AlphaFoldDB" id="A0A8H7RLZ4"/>
<reference evidence="3" key="1">
    <citation type="submission" date="2020-12" db="EMBL/GenBank/DDBJ databases">
        <title>Metabolic potential, ecology and presence of endohyphal bacteria is reflected in genomic diversity of Mucoromycotina.</title>
        <authorList>
            <person name="Muszewska A."/>
            <person name="Okrasinska A."/>
            <person name="Steczkiewicz K."/>
            <person name="Drgas O."/>
            <person name="Orlowska M."/>
            <person name="Perlinska-Lenart U."/>
            <person name="Aleksandrzak-Piekarczyk T."/>
            <person name="Szatraj K."/>
            <person name="Zielenkiewicz U."/>
            <person name="Pilsyk S."/>
            <person name="Malc E."/>
            <person name="Mieczkowski P."/>
            <person name="Kruszewska J.S."/>
            <person name="Biernat P."/>
            <person name="Pawlowska J."/>
        </authorList>
    </citation>
    <scope>NUCLEOTIDE SEQUENCE</scope>
    <source>
        <strain evidence="3">WA0000017839</strain>
    </source>
</reference>
<evidence type="ECO:0000313" key="4">
    <source>
        <dbReference type="Proteomes" id="UP000603453"/>
    </source>
</evidence>
<dbReference type="OrthoDB" id="438440at2759"/>
<feature type="chain" id="PRO_5034409604" description="Fungal lipase-type domain-containing protein" evidence="1">
    <location>
        <begin position="25"/>
        <end position="394"/>
    </location>
</feature>
<dbReference type="Gene3D" id="3.40.50.1820">
    <property type="entry name" value="alpha/beta hydrolase"/>
    <property type="match status" value="1"/>
</dbReference>
<dbReference type="Pfam" id="PF01764">
    <property type="entry name" value="Lipase_3"/>
    <property type="match status" value="1"/>
</dbReference>
<organism evidence="3 4">
    <name type="scientific">Mucor saturninus</name>
    <dbReference type="NCBI Taxonomy" id="64648"/>
    <lineage>
        <taxon>Eukaryota</taxon>
        <taxon>Fungi</taxon>
        <taxon>Fungi incertae sedis</taxon>
        <taxon>Mucoromycota</taxon>
        <taxon>Mucoromycotina</taxon>
        <taxon>Mucoromycetes</taxon>
        <taxon>Mucorales</taxon>
        <taxon>Mucorineae</taxon>
        <taxon>Mucoraceae</taxon>
        <taxon>Mucor</taxon>
    </lineage>
</organism>
<evidence type="ECO:0000256" key="1">
    <source>
        <dbReference type="SAM" id="SignalP"/>
    </source>
</evidence>
<keyword evidence="1" id="KW-0732">Signal</keyword>
<dbReference type="SUPFAM" id="SSF53474">
    <property type="entry name" value="alpha/beta-Hydrolases"/>
    <property type="match status" value="1"/>
</dbReference>
<feature type="domain" description="Fungal lipase-type" evidence="2">
    <location>
        <begin position="204"/>
        <end position="338"/>
    </location>
</feature>
<protein>
    <recommendedName>
        <fullName evidence="2">Fungal lipase-type domain-containing protein</fullName>
    </recommendedName>
</protein>
<feature type="signal peptide" evidence="1">
    <location>
        <begin position="1"/>
        <end position="24"/>
    </location>
</feature>
<comment type="caution">
    <text evidence="3">The sequence shown here is derived from an EMBL/GenBank/DDBJ whole genome shotgun (WGS) entry which is preliminary data.</text>
</comment>